<dbReference type="RefSeq" id="WP_012969508.1">
    <property type="nucleotide sequence ID" value="NC_013851.1"/>
</dbReference>
<proteinExistence type="predicted"/>
<dbReference type="HOGENOM" id="CLU_031282_0_0_6"/>
<keyword evidence="1" id="KW-0479">Metal-binding</keyword>
<gene>
    <name evidence="3" type="ordered locus">Alvin_0269</name>
</gene>
<dbReference type="InterPro" id="IPR011990">
    <property type="entry name" value="TPR-like_helical_dom_sf"/>
</dbReference>
<dbReference type="Proteomes" id="UP000001441">
    <property type="component" value="Chromosome"/>
</dbReference>
<dbReference type="Pfam" id="PF04434">
    <property type="entry name" value="SWIM"/>
    <property type="match status" value="1"/>
</dbReference>
<dbReference type="InterPro" id="IPR007527">
    <property type="entry name" value="Znf_SWIM"/>
</dbReference>
<dbReference type="OrthoDB" id="7187515at2"/>
<feature type="domain" description="SWIM-type" evidence="2">
    <location>
        <begin position="52"/>
        <end position="89"/>
    </location>
</feature>
<keyword evidence="4" id="KW-1185">Reference proteome</keyword>
<dbReference type="InterPro" id="IPR049245">
    <property type="entry name" value="DUF6880"/>
</dbReference>
<dbReference type="SUPFAM" id="SSF48452">
    <property type="entry name" value="TPR-like"/>
    <property type="match status" value="1"/>
</dbReference>
<dbReference type="STRING" id="572477.Alvin_0269"/>
<keyword evidence="1" id="KW-0862">Zinc</keyword>
<evidence type="ECO:0000256" key="1">
    <source>
        <dbReference type="PROSITE-ProRule" id="PRU00325"/>
    </source>
</evidence>
<reference evidence="3 4" key="1">
    <citation type="journal article" date="2011" name="Stand. Genomic Sci.">
        <title>Complete genome sequence of Allochromatium vinosum DSM 180(T).</title>
        <authorList>
            <person name="Weissgerber T."/>
            <person name="Zigann R."/>
            <person name="Bruce D."/>
            <person name="Chang Y.J."/>
            <person name="Detter J.C."/>
            <person name="Han C."/>
            <person name="Hauser L."/>
            <person name="Jeffries C.D."/>
            <person name="Land M."/>
            <person name="Munk A.C."/>
            <person name="Tapia R."/>
            <person name="Dahl C."/>
        </authorList>
    </citation>
    <scope>NUCLEOTIDE SEQUENCE [LARGE SCALE GENOMIC DNA]</scope>
    <source>
        <strain evidence="4">ATCC 17899 / DSM 180 / NBRC 103801 / NCIMB 10441 / D</strain>
    </source>
</reference>
<protein>
    <submittedName>
        <fullName evidence="3">Zinc finger SWIM domain protein</fullName>
    </submittedName>
</protein>
<keyword evidence="1" id="KW-0863">Zinc-finger</keyword>
<accession>D3RMH4</accession>
<evidence type="ECO:0000313" key="3">
    <source>
        <dbReference type="EMBL" id="ADC61232.1"/>
    </source>
</evidence>
<dbReference type="AlphaFoldDB" id="D3RMH4"/>
<dbReference type="PROSITE" id="PS50966">
    <property type="entry name" value="ZF_SWIM"/>
    <property type="match status" value="1"/>
</dbReference>
<dbReference type="Gene3D" id="1.25.40.10">
    <property type="entry name" value="Tetratricopeptide repeat domain"/>
    <property type="match status" value="1"/>
</dbReference>
<organism evidence="3 4">
    <name type="scientific">Allochromatium vinosum (strain ATCC 17899 / DSM 180 / NBRC 103801 / NCIMB 10441 / D)</name>
    <name type="common">Chromatium vinosum</name>
    <dbReference type="NCBI Taxonomy" id="572477"/>
    <lineage>
        <taxon>Bacteria</taxon>
        <taxon>Pseudomonadati</taxon>
        <taxon>Pseudomonadota</taxon>
        <taxon>Gammaproteobacteria</taxon>
        <taxon>Chromatiales</taxon>
        <taxon>Chromatiaceae</taxon>
        <taxon>Allochromatium</taxon>
    </lineage>
</organism>
<dbReference type="eggNOG" id="COG4715">
    <property type="taxonomic scope" value="Bacteria"/>
</dbReference>
<dbReference type="KEGG" id="alv:Alvin_0269"/>
<dbReference type="GO" id="GO:0008270">
    <property type="term" value="F:zinc ion binding"/>
    <property type="evidence" value="ECO:0007669"/>
    <property type="project" value="UniProtKB-KW"/>
</dbReference>
<evidence type="ECO:0000259" key="2">
    <source>
        <dbReference type="PROSITE" id="PS50966"/>
    </source>
</evidence>
<dbReference type="Pfam" id="PF21810">
    <property type="entry name" value="DUF6880"/>
    <property type="match status" value="1"/>
</dbReference>
<name>D3RMH4_ALLVD</name>
<dbReference type="EMBL" id="CP001896">
    <property type="protein sequence ID" value="ADC61232.1"/>
    <property type="molecule type" value="Genomic_DNA"/>
</dbReference>
<evidence type="ECO:0000313" key="4">
    <source>
        <dbReference type="Proteomes" id="UP000001441"/>
    </source>
</evidence>
<sequence length="582" mass="66526">MLDTVITVDNLMDLAGSKVFWRGESYFSGNAVGRVRVMGDRIKARVQGTEVYQVELWDDGGQLGYDCTCPHAADGYFCKHCVAVGLAWIGGAADRPDVDDEDGTAVSRTPTDPWKLIQSYLETQPQETLVSRLMEIARRDDRLYQSLLLKAERGRSGSDQAKRFRRAIDEATRGAEDDWQSAEEFAEDLGAVIDALEELLEPQSATLLIDLTEHAIERAEKAMQHIEDDEEGAGVEVVERLGELHQKACRLAPPDPVELAERLFRLEGRQDLQFVSFSPDTYSEALGERGLKRYRELVEAQWRDLSPPDAGRYDPQYARLKRLMECLARLDGNVEELVAIRARDLDSSYSYLDIAEIWTQAGEPERALEWAERGLAAFPENTSNRLRDFLVAAYLERGRRDEALALTWVQFDEQPELSCYQKLKAVAERLGIWPEQRERALKRLEEYIQTEAAKTSRWRPRTSEPDYSSRVEIALWEEDPEAGLEAVGRGTCDSRLLIRLAGQLEAGQPDEAMKLYRRIIQPTIEQTNSRAYEEAVKLIRRVGELMKQQERLPEFREYVEGLRARYRAKRNFIKLLDTVRTA</sequence>